<protein>
    <recommendedName>
        <fullName evidence="4">KRR1 small subunit processome component first KH domain-containing protein</fullName>
    </recommendedName>
</protein>
<accession>Q3LWA8</accession>
<reference evidence="5 6" key="1">
    <citation type="journal article" date="2006" name="Proc. Natl. Acad. Sci. U.S.A.">
        <title>Complete nucleotide sequence of the chlorarachniophyte nucleomorph: nature's smallest nucleus.</title>
        <authorList>
            <person name="Gilson P.R."/>
            <person name="Su V."/>
            <person name="Slamovits C.H."/>
            <person name="Reith M.E."/>
            <person name="Keeling P.J."/>
            <person name="McFadden G.I."/>
        </authorList>
    </citation>
    <scope>NUCLEOTIDE SEQUENCE [LARGE SCALE GENOMIC DNA]</scope>
    <source>
        <strain evidence="6">CCMP621</strain>
    </source>
</reference>
<dbReference type="InterPro" id="IPR041174">
    <property type="entry name" value="KRR1-like_KH1"/>
</dbReference>
<proteinExistence type="predicted"/>
<organism evidence="5 6">
    <name type="scientific">Bigelowiella natans</name>
    <name type="common">Pedinomonas minutissima</name>
    <name type="synonym">Chlorarachnion sp. (strain CCMP621)</name>
    <dbReference type="NCBI Taxonomy" id="227086"/>
    <lineage>
        <taxon>Eukaryota</taxon>
        <taxon>Sar</taxon>
        <taxon>Rhizaria</taxon>
        <taxon>Cercozoa</taxon>
        <taxon>Chlorarachniophyceae</taxon>
        <taxon>Bigelowiella</taxon>
    </lineage>
</organism>
<dbReference type="Pfam" id="PF17903">
    <property type="entry name" value="KH_KRR1_1st"/>
    <property type="match status" value="1"/>
</dbReference>
<feature type="domain" description="KRR1 small subunit processome component first KH" evidence="4">
    <location>
        <begin position="7"/>
        <end position="86"/>
    </location>
</feature>
<keyword evidence="2" id="KW-0694">RNA-binding</keyword>
<evidence type="ECO:0000313" key="6">
    <source>
        <dbReference type="Proteomes" id="UP000243425"/>
    </source>
</evidence>
<comment type="subcellular location">
    <subcellularLocation>
        <location evidence="1">Nucleus</location>
        <location evidence="1">Nucleolus</location>
    </subcellularLocation>
</comment>
<dbReference type="GeneID" id="5788563"/>
<dbReference type="AlphaFoldDB" id="Q3LWA8"/>
<sequence>MFVVENKFTVLINTSKKHYFIKNWNRISKLFKSMQLNIIFEQSRRLIIISNQKNCIVPTILFKGLMFIRLVNRNVPYMQSKKIFNDSHIGTIIKINRKSNFLLNNFIIRLYKENRAKHMGKLTSLFSKTRLHYNTLWRNLVYCWTDYGCYLSG</sequence>
<dbReference type="GO" id="GO:0042254">
    <property type="term" value="P:ribosome biogenesis"/>
    <property type="evidence" value="ECO:0007669"/>
    <property type="project" value="UniProtKB-ARBA"/>
</dbReference>
<dbReference type="Proteomes" id="UP000243425">
    <property type="component" value="Nucleomorph 2"/>
</dbReference>
<dbReference type="InterPro" id="IPR036612">
    <property type="entry name" value="KH_dom_type_1_sf"/>
</dbReference>
<evidence type="ECO:0000256" key="3">
    <source>
        <dbReference type="ARBA" id="ARBA00023242"/>
    </source>
</evidence>
<evidence type="ECO:0000256" key="1">
    <source>
        <dbReference type="ARBA" id="ARBA00004604"/>
    </source>
</evidence>
<evidence type="ECO:0000313" key="5">
    <source>
        <dbReference type="EMBL" id="ABA27258.1"/>
    </source>
</evidence>
<dbReference type="EMBL" id="DQ158857">
    <property type="protein sequence ID" value="ABA27258.1"/>
    <property type="molecule type" value="Genomic_DNA"/>
</dbReference>
<dbReference type="Gene3D" id="3.30.1370.10">
    <property type="entry name" value="K Homology domain, type 1"/>
    <property type="match status" value="1"/>
</dbReference>
<name>Q3LWA8_BIGNA</name>
<dbReference type="RefSeq" id="XP_001712870.1">
    <property type="nucleotide sequence ID" value="XM_001712818.1"/>
</dbReference>
<geneLocation type="nucleomorph" evidence="5"/>
<keyword evidence="5" id="KW-0542">Nucleomorph</keyword>
<keyword evidence="3" id="KW-0539">Nucleus</keyword>
<evidence type="ECO:0000256" key="2">
    <source>
        <dbReference type="ARBA" id="ARBA00022884"/>
    </source>
</evidence>
<dbReference type="GO" id="GO:0005730">
    <property type="term" value="C:nucleolus"/>
    <property type="evidence" value="ECO:0007669"/>
    <property type="project" value="UniProtKB-SubCell"/>
</dbReference>
<dbReference type="GO" id="GO:0003723">
    <property type="term" value="F:RNA binding"/>
    <property type="evidence" value="ECO:0007669"/>
    <property type="project" value="UniProtKB-KW"/>
</dbReference>
<evidence type="ECO:0000259" key="4">
    <source>
        <dbReference type="Pfam" id="PF17903"/>
    </source>
</evidence>